<comment type="caution">
    <text evidence="1">The sequence shown here is derived from an EMBL/GenBank/DDBJ whole genome shotgun (WGS) entry which is preliminary data.</text>
</comment>
<gene>
    <name evidence="1" type="ORF">MRB53_012524</name>
</gene>
<reference evidence="1 2" key="1">
    <citation type="journal article" date="2022" name="Hortic Res">
        <title>A haplotype resolved chromosomal level avocado genome allows analysis of novel avocado genes.</title>
        <authorList>
            <person name="Nath O."/>
            <person name="Fletcher S.J."/>
            <person name="Hayward A."/>
            <person name="Shaw L.M."/>
            <person name="Masouleh A.K."/>
            <person name="Furtado A."/>
            <person name="Henry R.J."/>
            <person name="Mitter N."/>
        </authorList>
    </citation>
    <scope>NUCLEOTIDE SEQUENCE [LARGE SCALE GENOMIC DNA]</scope>
    <source>
        <strain evidence="2">cv. Hass</strain>
    </source>
</reference>
<organism evidence="1 2">
    <name type="scientific">Persea americana</name>
    <name type="common">Avocado</name>
    <dbReference type="NCBI Taxonomy" id="3435"/>
    <lineage>
        <taxon>Eukaryota</taxon>
        <taxon>Viridiplantae</taxon>
        <taxon>Streptophyta</taxon>
        <taxon>Embryophyta</taxon>
        <taxon>Tracheophyta</taxon>
        <taxon>Spermatophyta</taxon>
        <taxon>Magnoliopsida</taxon>
        <taxon>Magnoliidae</taxon>
        <taxon>Laurales</taxon>
        <taxon>Lauraceae</taxon>
        <taxon>Persea</taxon>
    </lineage>
</organism>
<evidence type="ECO:0000313" key="2">
    <source>
        <dbReference type="Proteomes" id="UP001234297"/>
    </source>
</evidence>
<protein>
    <submittedName>
        <fullName evidence="1">Uncharacterized protein</fullName>
    </submittedName>
</protein>
<dbReference type="Proteomes" id="UP001234297">
    <property type="component" value="Chromosome 3"/>
</dbReference>
<dbReference type="EMBL" id="CM056811">
    <property type="protein sequence ID" value="KAJ8638257.1"/>
    <property type="molecule type" value="Genomic_DNA"/>
</dbReference>
<keyword evidence="2" id="KW-1185">Reference proteome</keyword>
<accession>A0ACC2LXW6</accession>
<evidence type="ECO:0000313" key="1">
    <source>
        <dbReference type="EMBL" id="KAJ8638257.1"/>
    </source>
</evidence>
<sequence length="255" mass="29246">MITPPSIICEDSVVGKQHCVPFPKGQAWKAKMELELVHSDLCGPLIHLPMEVKDEKRKKLDDRGVKCVFLGVSAESKAYRFSAESKAYRLYNPVTKQIIISRDVVFYKEDVWDWNDEEMPQILVNFDNEEQQQLQIPVFSSPSTSASIREYTPNACSPPVQHHRKRPAWMMDYLGKGGKILIVCLYVDDLIYTGNDKSMFDVFKQSMMTEIDMTDLGLMRYFLGIEVVQGAAGNFLYQKKYMLETTCFVSSGLWL</sequence>
<name>A0ACC2LXW6_PERAE</name>
<proteinExistence type="predicted"/>